<proteinExistence type="predicted"/>
<protein>
    <submittedName>
        <fullName evidence="6">Putative parvalbumin</fullName>
    </submittedName>
</protein>
<accession>A0A2P6SP74</accession>
<feature type="domain" description="EF-hand" evidence="5">
    <location>
        <begin position="255"/>
        <end position="290"/>
    </location>
</feature>
<evidence type="ECO:0000256" key="1">
    <source>
        <dbReference type="ARBA" id="ARBA00022723"/>
    </source>
</evidence>
<keyword evidence="7" id="KW-1185">Reference proteome</keyword>
<dbReference type="GO" id="GO:0005783">
    <property type="term" value="C:endoplasmic reticulum"/>
    <property type="evidence" value="ECO:0007669"/>
    <property type="project" value="TreeGrafter"/>
</dbReference>
<dbReference type="Gramene" id="PRQ60476">
    <property type="protein sequence ID" value="PRQ60476"/>
    <property type="gene ID" value="RchiOBHm_Chr1g0381671"/>
</dbReference>
<dbReference type="STRING" id="74649.A0A2P6SP74"/>
<evidence type="ECO:0000256" key="4">
    <source>
        <dbReference type="SAM" id="SignalP"/>
    </source>
</evidence>
<dbReference type="EMBL" id="PDCK01000039">
    <property type="protein sequence ID" value="PRQ60476.1"/>
    <property type="molecule type" value="Genomic_DNA"/>
</dbReference>
<keyword evidence="2" id="KW-0677">Repeat</keyword>
<evidence type="ECO:0000313" key="6">
    <source>
        <dbReference type="EMBL" id="PRQ60476.1"/>
    </source>
</evidence>
<dbReference type="PROSITE" id="PS00018">
    <property type="entry name" value="EF_HAND_1"/>
    <property type="match status" value="4"/>
</dbReference>
<dbReference type="InterPro" id="IPR018247">
    <property type="entry name" value="EF_Hand_1_Ca_BS"/>
</dbReference>
<feature type="signal peptide" evidence="4">
    <location>
        <begin position="1"/>
        <end position="16"/>
    </location>
</feature>
<dbReference type="SMART" id="SM00054">
    <property type="entry name" value="EFh"/>
    <property type="match status" value="3"/>
</dbReference>
<dbReference type="InterPro" id="IPR011992">
    <property type="entry name" value="EF-hand-dom_pair"/>
</dbReference>
<dbReference type="InterPro" id="IPR002048">
    <property type="entry name" value="EF_hand_dom"/>
</dbReference>
<evidence type="ECO:0000256" key="3">
    <source>
        <dbReference type="ARBA" id="ARBA00022837"/>
    </source>
</evidence>
<evidence type="ECO:0000256" key="2">
    <source>
        <dbReference type="ARBA" id="ARBA00022737"/>
    </source>
</evidence>
<reference evidence="6 7" key="1">
    <citation type="journal article" date="2018" name="Nat. Genet.">
        <title>The Rosa genome provides new insights in the design of modern roses.</title>
        <authorList>
            <person name="Bendahmane M."/>
        </authorList>
    </citation>
    <scope>NUCLEOTIDE SEQUENCE [LARGE SCALE GENOMIC DNA]</scope>
    <source>
        <strain evidence="7">cv. Old Blush</strain>
    </source>
</reference>
<dbReference type="AlphaFoldDB" id="A0A2P6SP74"/>
<dbReference type="PANTHER" id="PTHR10827:SF98">
    <property type="entry name" value="45 KDA CALCIUM-BINDING PROTEIN"/>
    <property type="match status" value="1"/>
</dbReference>
<dbReference type="OMA" id="FEADVDH"/>
<keyword evidence="3" id="KW-0106">Calcium</keyword>
<sequence length="345" mass="40241">MAKAVVYLLFATTLIALIVLSPFKPRCHNVHGLHRRLGFTGHVPIFDPLVSKMEWYVEEKGLGDQNITLDTEHDLVIANDVEEAQEYLSEAGTLNITMRLVSIFPLLDVAPEDGFVSYNELKHWIVAQAVERMIHRTQNEMASHDRDGDRAISFREYLPQFSIEDIDRNDMEHGQAGWWKQQFDNADADRNGLLTFNELKDFLHPEDSSNDRIHKWLLTEKMKRMDHDNDGKLNFQEFSDNAYDIFKNYVEFETGGVPTAEDKFAELDVNKNKFIEAEELKPILHYLYPGELTYATYFTSFLIHEADDNKDEKLTLQEMLHHEDIFYNTVYESSNDDNHDDHDEF</sequence>
<dbReference type="PROSITE" id="PS50222">
    <property type="entry name" value="EF_HAND_2"/>
    <property type="match status" value="2"/>
</dbReference>
<dbReference type="GO" id="GO:0005509">
    <property type="term" value="F:calcium ion binding"/>
    <property type="evidence" value="ECO:0007669"/>
    <property type="project" value="InterPro"/>
</dbReference>
<feature type="domain" description="EF-hand" evidence="5">
    <location>
        <begin position="174"/>
        <end position="209"/>
    </location>
</feature>
<name>A0A2P6SP74_ROSCH</name>
<gene>
    <name evidence="6" type="ORF">RchiOBHm_Chr1g0381671</name>
</gene>
<dbReference type="PANTHER" id="PTHR10827">
    <property type="entry name" value="RETICULOCALBIN"/>
    <property type="match status" value="1"/>
</dbReference>
<dbReference type="OrthoDB" id="293868at2759"/>
<comment type="caution">
    <text evidence="6">The sequence shown here is derived from an EMBL/GenBank/DDBJ whole genome shotgun (WGS) entry which is preliminary data.</text>
</comment>
<organism evidence="6 7">
    <name type="scientific">Rosa chinensis</name>
    <name type="common">China rose</name>
    <dbReference type="NCBI Taxonomy" id="74649"/>
    <lineage>
        <taxon>Eukaryota</taxon>
        <taxon>Viridiplantae</taxon>
        <taxon>Streptophyta</taxon>
        <taxon>Embryophyta</taxon>
        <taxon>Tracheophyta</taxon>
        <taxon>Spermatophyta</taxon>
        <taxon>Magnoliopsida</taxon>
        <taxon>eudicotyledons</taxon>
        <taxon>Gunneridae</taxon>
        <taxon>Pentapetalae</taxon>
        <taxon>rosids</taxon>
        <taxon>fabids</taxon>
        <taxon>Rosales</taxon>
        <taxon>Rosaceae</taxon>
        <taxon>Rosoideae</taxon>
        <taxon>Rosoideae incertae sedis</taxon>
        <taxon>Rosa</taxon>
    </lineage>
</organism>
<dbReference type="Pfam" id="PF13499">
    <property type="entry name" value="EF-hand_7"/>
    <property type="match status" value="1"/>
</dbReference>
<dbReference type="Proteomes" id="UP000238479">
    <property type="component" value="Chromosome 1"/>
</dbReference>
<feature type="chain" id="PRO_5015116551" evidence="4">
    <location>
        <begin position="17"/>
        <end position="345"/>
    </location>
</feature>
<evidence type="ECO:0000313" key="7">
    <source>
        <dbReference type="Proteomes" id="UP000238479"/>
    </source>
</evidence>
<dbReference type="Gene3D" id="1.10.238.10">
    <property type="entry name" value="EF-hand"/>
    <property type="match status" value="3"/>
</dbReference>
<keyword evidence="4" id="KW-0732">Signal</keyword>
<dbReference type="SUPFAM" id="SSF47473">
    <property type="entry name" value="EF-hand"/>
    <property type="match status" value="2"/>
</dbReference>
<keyword evidence="1" id="KW-0479">Metal-binding</keyword>
<evidence type="ECO:0000259" key="5">
    <source>
        <dbReference type="PROSITE" id="PS50222"/>
    </source>
</evidence>